<accession>A0A7X0CGJ1</accession>
<gene>
    <name evidence="1" type="ORF">HD842_004299</name>
</gene>
<keyword evidence="2" id="KW-1185">Reference proteome</keyword>
<evidence type="ECO:0000313" key="2">
    <source>
        <dbReference type="Proteomes" id="UP000540787"/>
    </source>
</evidence>
<sequence length="332" mass="37294">MSNQIKPLSTPGYLLLRDGHAVPLHGISPDHIKAGAKERVSNLDIDSIRHRQCLTAIVDRLGFAGDFGTFQQQGWPEFQRFLNRKGCTRQAGLFPSEHGGCIDLHFGTYGGPRPRELADRIFADSDAIPTRVFLGYGVDWQAWDSGNGIVAPVEAIASIGADENTAAQYAKELFGCRHDLAGQWGFLDDKLIDGPLLTVVDKSYWPPGSSKEERHRHLEKVTAAVKAFRKVFDSRHNGWVDVLPYNNNLVVLRAHDGCWNVLWRNYRETEPPRAMQSEDDSDLDVEDMPSCLRSQVAHQRAIYLRQDLWDERESMTPSRRSTIGAGAFLNAR</sequence>
<name>A0A7X0CGJ1_9BURK</name>
<protein>
    <submittedName>
        <fullName evidence="1">Uncharacterized protein</fullName>
    </submittedName>
</protein>
<evidence type="ECO:0000313" key="1">
    <source>
        <dbReference type="EMBL" id="MBB6136122.1"/>
    </source>
</evidence>
<dbReference type="RefSeq" id="WP_183557115.1">
    <property type="nucleotide sequence ID" value="NZ_JACHBX010000005.1"/>
</dbReference>
<comment type="caution">
    <text evidence="1">The sequence shown here is derived from an EMBL/GenBank/DDBJ whole genome shotgun (WGS) entry which is preliminary data.</text>
</comment>
<dbReference type="AlphaFoldDB" id="A0A7X0CGJ1"/>
<organism evidence="1 2">
    <name type="scientific">Massilia aurea</name>
    <dbReference type="NCBI Taxonomy" id="373040"/>
    <lineage>
        <taxon>Bacteria</taxon>
        <taxon>Pseudomonadati</taxon>
        <taxon>Pseudomonadota</taxon>
        <taxon>Betaproteobacteria</taxon>
        <taxon>Burkholderiales</taxon>
        <taxon>Oxalobacteraceae</taxon>
        <taxon>Telluria group</taxon>
        <taxon>Massilia</taxon>
    </lineage>
</organism>
<reference evidence="1 2" key="1">
    <citation type="submission" date="2020-08" db="EMBL/GenBank/DDBJ databases">
        <title>The Agave Microbiome: Exploring the role of microbial communities in plant adaptations to desert environments.</title>
        <authorList>
            <person name="Partida-Martinez L.P."/>
        </authorList>
    </citation>
    <scope>NUCLEOTIDE SEQUENCE [LARGE SCALE GENOMIC DNA]</scope>
    <source>
        <strain evidence="1 2">AT3.2</strain>
    </source>
</reference>
<dbReference type="EMBL" id="JACHBX010000005">
    <property type="protein sequence ID" value="MBB6136122.1"/>
    <property type="molecule type" value="Genomic_DNA"/>
</dbReference>
<proteinExistence type="predicted"/>
<dbReference type="Proteomes" id="UP000540787">
    <property type="component" value="Unassembled WGS sequence"/>
</dbReference>